<dbReference type="SUPFAM" id="SSF50729">
    <property type="entry name" value="PH domain-like"/>
    <property type="match status" value="1"/>
</dbReference>
<protein>
    <recommendedName>
        <fullName evidence="2">PH domain-containing protein</fullName>
    </recommendedName>
</protein>
<dbReference type="InterPro" id="IPR011993">
    <property type="entry name" value="PH-like_dom_sf"/>
</dbReference>
<accession>W4H1U4</accession>
<reference evidence="3" key="1">
    <citation type="submission" date="2013-12" db="EMBL/GenBank/DDBJ databases">
        <title>The Genome Sequence of Aphanomyces astaci APO3.</title>
        <authorList>
            <consortium name="The Broad Institute Genomics Platform"/>
            <person name="Russ C."/>
            <person name="Tyler B."/>
            <person name="van West P."/>
            <person name="Dieguez-Uribeondo J."/>
            <person name="Young S.K."/>
            <person name="Zeng Q."/>
            <person name="Gargeya S."/>
            <person name="Fitzgerald M."/>
            <person name="Abouelleil A."/>
            <person name="Alvarado L."/>
            <person name="Chapman S.B."/>
            <person name="Gainer-Dewar J."/>
            <person name="Goldberg J."/>
            <person name="Griggs A."/>
            <person name="Gujja S."/>
            <person name="Hansen M."/>
            <person name="Howarth C."/>
            <person name="Imamovic A."/>
            <person name="Ireland A."/>
            <person name="Larimer J."/>
            <person name="McCowan C."/>
            <person name="Murphy C."/>
            <person name="Pearson M."/>
            <person name="Poon T.W."/>
            <person name="Priest M."/>
            <person name="Roberts A."/>
            <person name="Saif S."/>
            <person name="Shea T."/>
            <person name="Sykes S."/>
            <person name="Wortman J."/>
            <person name="Nusbaum C."/>
            <person name="Birren B."/>
        </authorList>
    </citation>
    <scope>NUCLEOTIDE SEQUENCE [LARGE SCALE GENOMIC DNA]</scope>
    <source>
        <strain evidence="3">APO3</strain>
    </source>
</reference>
<name>W4H1U4_APHAT</name>
<gene>
    <name evidence="3" type="ORF">H257_03038</name>
</gene>
<feature type="compositionally biased region" description="Basic and acidic residues" evidence="1">
    <location>
        <begin position="336"/>
        <end position="352"/>
    </location>
</feature>
<dbReference type="Gene3D" id="2.30.29.30">
    <property type="entry name" value="Pleckstrin-homology domain (PH domain)/Phosphotyrosine-binding domain (PTB)"/>
    <property type="match status" value="1"/>
</dbReference>
<evidence type="ECO:0000259" key="2">
    <source>
        <dbReference type="PROSITE" id="PS50003"/>
    </source>
</evidence>
<sequence>MPTPHVYHGVDITPLEGWMTKYKSKGKFFGTSNKRWFKVNVTAVNNASETQRLTLSYFKSKKATDVRGWIYLEDVTEIINKSDAIEIVSPTRTLRLKGETAAEHRMWLDSLRQLCFPEPASPPQDSAKQADRHATSKPHLEHTDSQSKASSNALAPREASTSVPYVPVKNDPPPEAKTAPSEAKSHAKQSPPHHDASSTTVANEPPLATKQLDSSSPPPPRAETKTVTKNVAEAKPALKPRGSVLDLKPRDESQNALEFSDSDASDDDDNEDEYGGDAKTSHAATDQEQPSASDSTNYHRGSTPNDETSPPPRAVSETNNKRSVESFSNSNNSSVDEAKQLDDGDTEVERFEPSPARPAPKQPVSDYFDDDADEFPKKPTAAVSSSPPKLAPSSSTVRADNNFVTEDWDDNDDPHVIKESKAAPAPHAGVASDANFVTEDWD</sequence>
<evidence type="ECO:0000313" key="3">
    <source>
        <dbReference type="EMBL" id="ETV85224.1"/>
    </source>
</evidence>
<dbReference type="PROSITE" id="PS50003">
    <property type="entry name" value="PH_DOMAIN"/>
    <property type="match status" value="1"/>
</dbReference>
<dbReference type="VEuPathDB" id="FungiDB:H257_03038"/>
<proteinExistence type="predicted"/>
<dbReference type="AlphaFoldDB" id="W4H1U4"/>
<dbReference type="InterPro" id="IPR001849">
    <property type="entry name" value="PH_domain"/>
</dbReference>
<feature type="compositionally biased region" description="Basic and acidic residues" evidence="1">
    <location>
        <begin position="128"/>
        <end position="145"/>
    </location>
</feature>
<dbReference type="OrthoDB" id="127278at2759"/>
<dbReference type="RefSeq" id="XP_009825242.1">
    <property type="nucleotide sequence ID" value="XM_009826940.1"/>
</dbReference>
<feature type="region of interest" description="Disordered" evidence="1">
    <location>
        <begin position="115"/>
        <end position="442"/>
    </location>
</feature>
<feature type="compositionally biased region" description="Acidic residues" evidence="1">
    <location>
        <begin position="260"/>
        <end position="275"/>
    </location>
</feature>
<feature type="compositionally biased region" description="Polar residues" evidence="1">
    <location>
        <begin position="282"/>
        <end position="308"/>
    </location>
</feature>
<feature type="domain" description="PH" evidence="2">
    <location>
        <begin position="12"/>
        <end position="116"/>
    </location>
</feature>
<dbReference type="EMBL" id="KI913118">
    <property type="protein sequence ID" value="ETV85224.1"/>
    <property type="molecule type" value="Genomic_DNA"/>
</dbReference>
<feature type="compositionally biased region" description="Low complexity" evidence="1">
    <location>
        <begin position="381"/>
        <end position="395"/>
    </location>
</feature>
<evidence type="ECO:0000256" key="1">
    <source>
        <dbReference type="SAM" id="MobiDB-lite"/>
    </source>
</evidence>
<feature type="compositionally biased region" description="Polar residues" evidence="1">
    <location>
        <begin position="146"/>
        <end position="163"/>
    </location>
</feature>
<dbReference type="SMART" id="SM00233">
    <property type="entry name" value="PH"/>
    <property type="match status" value="1"/>
</dbReference>
<dbReference type="GeneID" id="20805034"/>
<organism evidence="3">
    <name type="scientific">Aphanomyces astaci</name>
    <name type="common">Crayfish plague agent</name>
    <dbReference type="NCBI Taxonomy" id="112090"/>
    <lineage>
        <taxon>Eukaryota</taxon>
        <taxon>Sar</taxon>
        <taxon>Stramenopiles</taxon>
        <taxon>Oomycota</taxon>
        <taxon>Saprolegniomycetes</taxon>
        <taxon>Saprolegniales</taxon>
        <taxon>Verrucalvaceae</taxon>
        <taxon>Aphanomyces</taxon>
    </lineage>
</organism>